<evidence type="ECO:0000313" key="1">
    <source>
        <dbReference type="EMBL" id="KAI6085014.1"/>
    </source>
</evidence>
<protein>
    <submittedName>
        <fullName evidence="1">Pal1-domain-containing protein</fullName>
    </submittedName>
</protein>
<dbReference type="Proteomes" id="UP001497680">
    <property type="component" value="Unassembled WGS sequence"/>
</dbReference>
<proteinExistence type="predicted"/>
<gene>
    <name evidence="1" type="ORF">F4821DRAFT_241713</name>
</gene>
<dbReference type="EMBL" id="MU394330">
    <property type="protein sequence ID" value="KAI6085014.1"/>
    <property type="molecule type" value="Genomic_DNA"/>
</dbReference>
<evidence type="ECO:0000313" key="2">
    <source>
        <dbReference type="Proteomes" id="UP001497680"/>
    </source>
</evidence>
<name>A0ACC0CX33_9PEZI</name>
<organism evidence="1 2">
    <name type="scientific">Hypoxylon rubiginosum</name>
    <dbReference type="NCBI Taxonomy" id="110542"/>
    <lineage>
        <taxon>Eukaryota</taxon>
        <taxon>Fungi</taxon>
        <taxon>Dikarya</taxon>
        <taxon>Ascomycota</taxon>
        <taxon>Pezizomycotina</taxon>
        <taxon>Sordariomycetes</taxon>
        <taxon>Xylariomycetidae</taxon>
        <taxon>Xylariales</taxon>
        <taxon>Hypoxylaceae</taxon>
        <taxon>Hypoxylon</taxon>
    </lineage>
</organism>
<comment type="caution">
    <text evidence="1">The sequence shown here is derived from an EMBL/GenBank/DDBJ whole genome shotgun (WGS) entry which is preliminary data.</text>
</comment>
<keyword evidence="2" id="KW-1185">Reference proteome</keyword>
<accession>A0ACC0CX33</accession>
<reference evidence="1 2" key="1">
    <citation type="journal article" date="2022" name="New Phytol.">
        <title>Ecological generalism drives hyperdiversity of secondary metabolite gene clusters in xylarialean endophytes.</title>
        <authorList>
            <person name="Franco M.E.E."/>
            <person name="Wisecaver J.H."/>
            <person name="Arnold A.E."/>
            <person name="Ju Y.M."/>
            <person name="Slot J.C."/>
            <person name="Ahrendt S."/>
            <person name="Moore L.P."/>
            <person name="Eastman K.E."/>
            <person name="Scott K."/>
            <person name="Konkel Z."/>
            <person name="Mondo S.J."/>
            <person name="Kuo A."/>
            <person name="Hayes R.D."/>
            <person name="Haridas S."/>
            <person name="Andreopoulos B."/>
            <person name="Riley R."/>
            <person name="LaButti K."/>
            <person name="Pangilinan J."/>
            <person name="Lipzen A."/>
            <person name="Amirebrahimi M."/>
            <person name="Yan J."/>
            <person name="Adam C."/>
            <person name="Keymanesh K."/>
            <person name="Ng V."/>
            <person name="Louie K."/>
            <person name="Northen T."/>
            <person name="Drula E."/>
            <person name="Henrissat B."/>
            <person name="Hsieh H.M."/>
            <person name="Youens-Clark K."/>
            <person name="Lutzoni F."/>
            <person name="Miadlikowska J."/>
            <person name="Eastwood D.C."/>
            <person name="Hamelin R.C."/>
            <person name="Grigoriev I.V."/>
            <person name="U'Ren J.M."/>
        </authorList>
    </citation>
    <scope>NUCLEOTIDE SEQUENCE [LARGE SCALE GENOMIC DNA]</scope>
    <source>
        <strain evidence="1 2">ER1909</strain>
    </source>
</reference>
<sequence>MFHNCLSSSSFPLQQTCTYPVLPSRPVHANHLDLFAVIGLYDNTPSTQSAGLTLNLSSNNPFRNRAASPISPPSPHSPFDDPPPRPNSRNPFLDPSNQPPARAVSTPDNMATSRDQKSPTAEELFDNLTLDDKDAKSRAGLGRPPVNRLASGPPRGENNPPRGRGPPPSSSHRPTRSQEEALRARRMHSTSNGGDKAMNISPQKRPAERRPRRNSESSIMEKPLTDEEKKAREARRRERERRHREGKDKPKTARKLDIIDQLDATGIYGTGLFHHDGPFDACNPHRNRKGSRRAPMQAFAKDSANNSIGGSDPLTKRPDHKQFMGQEPHEASAMFSKATEKNSSKGGLELFDSKQANEFVVGEETLGLGSSTFLEGAPAARSAIQRHQAEEAQEIEQGIGRKKSVVQRFRSIKRAPREPREYNDGGRIMSPDGGLYTPRTGDLATGASASERNPFFNEYDKAEERISVKRTDSNPISPPLPGATLERRSTNDSANGAKSPDGNGFLSRVRSLKGGRRQRPEPPSNAPPAPAPGMAL</sequence>